<keyword evidence="4" id="KW-1003">Cell membrane</keyword>
<proteinExistence type="inferred from homology"/>
<evidence type="ECO:0000256" key="4">
    <source>
        <dbReference type="ARBA" id="ARBA00022475"/>
    </source>
</evidence>
<gene>
    <name evidence="9" type="ORF">ACFQE5_03265</name>
</gene>
<dbReference type="PROSITE" id="PS00211">
    <property type="entry name" value="ABC_TRANSPORTER_1"/>
    <property type="match status" value="1"/>
</dbReference>
<evidence type="ECO:0000256" key="7">
    <source>
        <dbReference type="ARBA" id="ARBA00023136"/>
    </source>
</evidence>
<comment type="caution">
    <text evidence="9">The sequence shown here is derived from an EMBL/GenBank/DDBJ whole genome shotgun (WGS) entry which is preliminary data.</text>
</comment>
<keyword evidence="3" id="KW-0813">Transport</keyword>
<dbReference type="CDD" id="cd03257">
    <property type="entry name" value="ABC_NikE_OppD_transporters"/>
    <property type="match status" value="2"/>
</dbReference>
<accession>A0ABW1IXR8</accession>
<dbReference type="Proteomes" id="UP001596302">
    <property type="component" value="Unassembled WGS sequence"/>
</dbReference>
<evidence type="ECO:0000256" key="1">
    <source>
        <dbReference type="ARBA" id="ARBA00004202"/>
    </source>
</evidence>
<organism evidence="9 10">
    <name type="scientific">Pseudonocardia hispaniensis</name>
    <dbReference type="NCBI Taxonomy" id="904933"/>
    <lineage>
        <taxon>Bacteria</taxon>
        <taxon>Bacillati</taxon>
        <taxon>Actinomycetota</taxon>
        <taxon>Actinomycetes</taxon>
        <taxon>Pseudonocardiales</taxon>
        <taxon>Pseudonocardiaceae</taxon>
        <taxon>Pseudonocardia</taxon>
    </lineage>
</organism>
<sequence>MTPLVVQDLTVTYPNGHRALTDVALTVRGGERCALVGRSGSGKTTLVRAILGLLPAGTRTTGSIRVDGREVLGAPEHTLRRLRGLLVGYVPQDPFAACDPLRTVGHHVAEAWTAHGRTPPTGAIGAALGAVGIADAARRARHHPHQWSGGMLQRATLVAGTAHTPVLTLADEPTSALDTELADEALDLLRRCCGALLLISHDLALVARHAESVLVLAEGRVVERGPAATVLHTPTAAETRRLVAAATPPPRRVIPSDRSGPVVAQVRGVSRRYGRGPGAVTALDDVSLTLTAGEVVGVVGRSGSGKSTLARIVGGMERPDTGTVHLDGRDAWSGRRTLRAGFVMPIFQDPVASLDRRWALWRTLTEPLLARGERHPRARRRELARQALDRVGLTEIDVDRLPASLSVGQAQRVAIARAIVARPALLIADEPTASLDVAAAAEITTLLRAVADDGAALLVVSHDQQRLAGYADRIATMTTGRLTPGGQPRYAAAG</sequence>
<evidence type="ECO:0000256" key="3">
    <source>
        <dbReference type="ARBA" id="ARBA00022448"/>
    </source>
</evidence>
<dbReference type="PANTHER" id="PTHR43297:SF2">
    <property type="entry name" value="DIPEPTIDE TRANSPORT ATP-BINDING PROTEIN DPPD"/>
    <property type="match status" value="1"/>
</dbReference>
<keyword evidence="5" id="KW-0547">Nucleotide-binding</keyword>
<evidence type="ECO:0000256" key="6">
    <source>
        <dbReference type="ARBA" id="ARBA00022840"/>
    </source>
</evidence>
<comment type="subcellular location">
    <subcellularLocation>
        <location evidence="1">Cell membrane</location>
        <topology evidence="1">Peripheral membrane protein</topology>
    </subcellularLocation>
</comment>
<dbReference type="SUPFAM" id="SSF52540">
    <property type="entry name" value="P-loop containing nucleoside triphosphate hydrolases"/>
    <property type="match status" value="2"/>
</dbReference>
<reference evidence="10" key="1">
    <citation type="journal article" date="2019" name="Int. J. Syst. Evol. Microbiol.">
        <title>The Global Catalogue of Microorganisms (GCM) 10K type strain sequencing project: providing services to taxonomists for standard genome sequencing and annotation.</title>
        <authorList>
            <consortium name="The Broad Institute Genomics Platform"/>
            <consortium name="The Broad Institute Genome Sequencing Center for Infectious Disease"/>
            <person name="Wu L."/>
            <person name="Ma J."/>
        </authorList>
    </citation>
    <scope>NUCLEOTIDE SEQUENCE [LARGE SCALE GENOMIC DNA]</scope>
    <source>
        <strain evidence="10">CCM 8391</strain>
    </source>
</reference>
<dbReference type="GO" id="GO:0005524">
    <property type="term" value="F:ATP binding"/>
    <property type="evidence" value="ECO:0007669"/>
    <property type="project" value="UniProtKB-KW"/>
</dbReference>
<keyword evidence="10" id="KW-1185">Reference proteome</keyword>
<feature type="domain" description="ABC transporter" evidence="8">
    <location>
        <begin position="264"/>
        <end position="493"/>
    </location>
</feature>
<dbReference type="SMART" id="SM00382">
    <property type="entry name" value="AAA"/>
    <property type="match status" value="2"/>
</dbReference>
<evidence type="ECO:0000313" key="9">
    <source>
        <dbReference type="EMBL" id="MFC5993229.1"/>
    </source>
</evidence>
<dbReference type="InterPro" id="IPR003593">
    <property type="entry name" value="AAA+_ATPase"/>
</dbReference>
<dbReference type="Gene3D" id="3.40.50.300">
    <property type="entry name" value="P-loop containing nucleotide triphosphate hydrolases"/>
    <property type="match status" value="2"/>
</dbReference>
<protein>
    <submittedName>
        <fullName evidence="9">ABC transporter ATP-binding protein</fullName>
    </submittedName>
</protein>
<evidence type="ECO:0000256" key="2">
    <source>
        <dbReference type="ARBA" id="ARBA00005417"/>
    </source>
</evidence>
<dbReference type="PANTHER" id="PTHR43297">
    <property type="entry name" value="OLIGOPEPTIDE TRANSPORT ATP-BINDING PROTEIN APPD"/>
    <property type="match status" value="1"/>
</dbReference>
<evidence type="ECO:0000256" key="5">
    <source>
        <dbReference type="ARBA" id="ARBA00022741"/>
    </source>
</evidence>
<dbReference type="RefSeq" id="WP_379582598.1">
    <property type="nucleotide sequence ID" value="NZ_JBHSQW010000009.1"/>
</dbReference>
<dbReference type="InterPro" id="IPR017871">
    <property type="entry name" value="ABC_transporter-like_CS"/>
</dbReference>
<dbReference type="InterPro" id="IPR003439">
    <property type="entry name" value="ABC_transporter-like_ATP-bd"/>
</dbReference>
<keyword evidence="7" id="KW-0472">Membrane</keyword>
<comment type="similarity">
    <text evidence="2">Belongs to the ABC transporter superfamily.</text>
</comment>
<feature type="domain" description="ABC transporter" evidence="8">
    <location>
        <begin position="4"/>
        <end position="243"/>
    </location>
</feature>
<dbReference type="Pfam" id="PF00005">
    <property type="entry name" value="ABC_tran"/>
    <property type="match status" value="2"/>
</dbReference>
<name>A0ABW1IXR8_9PSEU</name>
<dbReference type="PROSITE" id="PS50893">
    <property type="entry name" value="ABC_TRANSPORTER_2"/>
    <property type="match status" value="2"/>
</dbReference>
<keyword evidence="6 9" id="KW-0067">ATP-binding</keyword>
<evidence type="ECO:0000313" key="10">
    <source>
        <dbReference type="Proteomes" id="UP001596302"/>
    </source>
</evidence>
<dbReference type="InterPro" id="IPR027417">
    <property type="entry name" value="P-loop_NTPase"/>
</dbReference>
<dbReference type="InterPro" id="IPR050388">
    <property type="entry name" value="ABC_Ni/Peptide_Import"/>
</dbReference>
<evidence type="ECO:0000259" key="8">
    <source>
        <dbReference type="PROSITE" id="PS50893"/>
    </source>
</evidence>
<dbReference type="EMBL" id="JBHSQW010000009">
    <property type="protein sequence ID" value="MFC5993229.1"/>
    <property type="molecule type" value="Genomic_DNA"/>
</dbReference>